<evidence type="ECO:0000256" key="2">
    <source>
        <dbReference type="SAM" id="MobiDB-lite"/>
    </source>
</evidence>
<keyword evidence="1" id="KW-0175">Coiled coil</keyword>
<protein>
    <submittedName>
        <fullName evidence="3">Uncharacterized protein</fullName>
    </submittedName>
</protein>
<feature type="region of interest" description="Disordered" evidence="2">
    <location>
        <begin position="1"/>
        <end position="43"/>
    </location>
</feature>
<gene>
    <name evidence="3" type="ORF">B0H16DRAFT_1723053</name>
</gene>
<feature type="compositionally biased region" description="Pro residues" evidence="2">
    <location>
        <begin position="1"/>
        <end position="11"/>
    </location>
</feature>
<feature type="coiled-coil region" evidence="1">
    <location>
        <begin position="165"/>
        <end position="192"/>
    </location>
</feature>
<proteinExistence type="predicted"/>
<dbReference type="EMBL" id="JARKIB010000054">
    <property type="protein sequence ID" value="KAJ7753862.1"/>
    <property type="molecule type" value="Genomic_DNA"/>
</dbReference>
<organism evidence="3 4">
    <name type="scientific">Mycena metata</name>
    <dbReference type="NCBI Taxonomy" id="1033252"/>
    <lineage>
        <taxon>Eukaryota</taxon>
        <taxon>Fungi</taxon>
        <taxon>Dikarya</taxon>
        <taxon>Basidiomycota</taxon>
        <taxon>Agaricomycotina</taxon>
        <taxon>Agaricomycetes</taxon>
        <taxon>Agaricomycetidae</taxon>
        <taxon>Agaricales</taxon>
        <taxon>Marasmiineae</taxon>
        <taxon>Mycenaceae</taxon>
        <taxon>Mycena</taxon>
    </lineage>
</organism>
<evidence type="ECO:0000313" key="3">
    <source>
        <dbReference type="EMBL" id="KAJ7753862.1"/>
    </source>
</evidence>
<feature type="compositionally biased region" description="Pro residues" evidence="2">
    <location>
        <begin position="26"/>
        <end position="43"/>
    </location>
</feature>
<keyword evidence="4" id="KW-1185">Reference proteome</keyword>
<accession>A0AAD7J0Y4</accession>
<name>A0AAD7J0Y4_9AGAR</name>
<comment type="caution">
    <text evidence="3">The sequence shown here is derived from an EMBL/GenBank/DDBJ whole genome shotgun (WGS) entry which is preliminary data.</text>
</comment>
<evidence type="ECO:0000313" key="4">
    <source>
        <dbReference type="Proteomes" id="UP001215598"/>
    </source>
</evidence>
<reference evidence="3" key="1">
    <citation type="submission" date="2023-03" db="EMBL/GenBank/DDBJ databases">
        <title>Massive genome expansion in bonnet fungi (Mycena s.s.) driven by repeated elements and novel gene families across ecological guilds.</title>
        <authorList>
            <consortium name="Lawrence Berkeley National Laboratory"/>
            <person name="Harder C.B."/>
            <person name="Miyauchi S."/>
            <person name="Viragh M."/>
            <person name="Kuo A."/>
            <person name="Thoen E."/>
            <person name="Andreopoulos B."/>
            <person name="Lu D."/>
            <person name="Skrede I."/>
            <person name="Drula E."/>
            <person name="Henrissat B."/>
            <person name="Morin E."/>
            <person name="Kohler A."/>
            <person name="Barry K."/>
            <person name="LaButti K."/>
            <person name="Morin E."/>
            <person name="Salamov A."/>
            <person name="Lipzen A."/>
            <person name="Mereny Z."/>
            <person name="Hegedus B."/>
            <person name="Baldrian P."/>
            <person name="Stursova M."/>
            <person name="Weitz H."/>
            <person name="Taylor A."/>
            <person name="Grigoriev I.V."/>
            <person name="Nagy L.G."/>
            <person name="Martin F."/>
            <person name="Kauserud H."/>
        </authorList>
    </citation>
    <scope>NUCLEOTIDE SEQUENCE</scope>
    <source>
        <strain evidence="3">CBHHK182m</strain>
    </source>
</reference>
<sequence>MGLPRSPPTTPPIQQRKLPRLRTSPPTSPPLQQPKFPPARLPWHPDPVIPPKETFPHINTPQSFLEMGIEIQHAQRVLKYKLDANKDPEPYMFVRLDSKKTALKERIAEFRTLQRRFMPNLHTGLTTDQRRDLANEDSFGVPAMRLYLPSSLDVEQRRKVCSDTLIEWETELRDQEVRLAESQIEFANIKRRLAICALKRVRHGDFDSRDEQQDELRRARFRHSVFTTQQKLAKDAAKRLRASVVA</sequence>
<dbReference type="AlphaFoldDB" id="A0AAD7J0Y4"/>
<dbReference type="Proteomes" id="UP001215598">
    <property type="component" value="Unassembled WGS sequence"/>
</dbReference>
<evidence type="ECO:0000256" key="1">
    <source>
        <dbReference type="SAM" id="Coils"/>
    </source>
</evidence>